<dbReference type="GO" id="GO:0046872">
    <property type="term" value="F:metal ion binding"/>
    <property type="evidence" value="ECO:0007669"/>
    <property type="project" value="UniProtKB-UniRule"/>
</dbReference>
<evidence type="ECO:0000256" key="2">
    <source>
        <dbReference type="ARBA" id="ARBA00004673"/>
    </source>
</evidence>
<evidence type="ECO:0000256" key="13">
    <source>
        <dbReference type="RuleBase" id="RU368103"/>
    </source>
</evidence>
<evidence type="ECO:0000256" key="12">
    <source>
        <dbReference type="ARBA" id="ARBA00031049"/>
    </source>
</evidence>
<evidence type="ECO:0000256" key="14">
    <source>
        <dbReference type="SAM" id="MobiDB-lite"/>
    </source>
</evidence>
<accession>A0A448X7G9</accession>
<dbReference type="PANTHER" id="PTHR14200:SF11">
    <property type="entry name" value="CYTOCHROME C OXIDASE SUBUNIT 5A, MITOCHONDRIAL"/>
    <property type="match status" value="1"/>
</dbReference>
<comment type="subcellular location">
    <subcellularLocation>
        <location evidence="1 13">Mitochondrion inner membrane</location>
        <topology evidence="1 13">Peripheral membrane protein</topology>
        <orientation evidence="1 13">Matrix side</orientation>
    </subcellularLocation>
</comment>
<feature type="region of interest" description="Disordered" evidence="14">
    <location>
        <begin position="88"/>
        <end position="107"/>
    </location>
</feature>
<comment type="function">
    <text evidence="13">Component of the cytochrome c oxidase, the last enzyme in the mitochondrial electron transport chain which drives oxidative phosphorylation. The respiratory chain contains 3 multisubunit complexes succinate dehydrogenase (complex II, CII), ubiquinol-cytochrome c oxidoreductase (cytochrome b-c1 complex, complex III, CIII) and cytochrome c oxidase (complex IV, CIV), that cooperate to transfer electrons derived from NADH and succinate to molecular oxygen, creating an electrochemical gradient over the inner membrane that drives transmembrane transport and the ATP synthase. Cytochrome c oxidase is the component of the respiratory chain that catalyzes the reduction of oxygen to water. Electrons originating from reduced cytochrome c in the intermembrane space (IMS) are transferred via the dinuclear copper A center (CU(A)) of subunit 2 and heme A of subunit 1 to the active site in subunit 1, a binuclear center (BNC) formed by heme A3 and copper B (CU(B)). The BNC reduces molecular oxygen to 2 water molecules using 4 electrons from cytochrome c in the IMS and 4 protons from the mitochondrial matrix.</text>
</comment>
<keyword evidence="8 13" id="KW-0809">Transit peptide</keyword>
<dbReference type="Proteomes" id="UP000784294">
    <property type="component" value="Unassembled WGS sequence"/>
</dbReference>
<dbReference type="InterPro" id="IPR036545">
    <property type="entry name" value="Cyt_c_oxidase_su5A/6_sf"/>
</dbReference>
<dbReference type="GO" id="GO:0005743">
    <property type="term" value="C:mitochondrial inner membrane"/>
    <property type="evidence" value="ECO:0007669"/>
    <property type="project" value="UniProtKB-SubCell"/>
</dbReference>
<keyword evidence="9 13" id="KW-0408">Iron</keyword>
<evidence type="ECO:0000256" key="1">
    <source>
        <dbReference type="ARBA" id="ARBA00004443"/>
    </source>
</evidence>
<dbReference type="InterPro" id="IPR003204">
    <property type="entry name" value="Cyt_c_oxidase_su5A/6"/>
</dbReference>
<evidence type="ECO:0000256" key="8">
    <source>
        <dbReference type="ARBA" id="ARBA00022946"/>
    </source>
</evidence>
<dbReference type="SUPFAM" id="SSF48479">
    <property type="entry name" value="Cytochrome c oxidase subunit E"/>
    <property type="match status" value="1"/>
</dbReference>
<comment type="caution">
    <text evidence="15">The sequence shown here is derived from an EMBL/GenBank/DDBJ whole genome shotgun (WGS) entry which is preliminary data.</text>
</comment>
<evidence type="ECO:0000256" key="4">
    <source>
        <dbReference type="ARBA" id="ARBA00021968"/>
    </source>
</evidence>
<comment type="pathway">
    <text evidence="2 13">Energy metabolism; oxidative phosphorylation.</text>
</comment>
<evidence type="ECO:0000256" key="3">
    <source>
        <dbReference type="ARBA" id="ARBA00007972"/>
    </source>
</evidence>
<evidence type="ECO:0000313" key="15">
    <source>
        <dbReference type="EMBL" id="VEL30005.1"/>
    </source>
</evidence>
<evidence type="ECO:0000256" key="11">
    <source>
        <dbReference type="ARBA" id="ARBA00023136"/>
    </source>
</evidence>
<keyword evidence="11 13" id="KW-0472">Membrane</keyword>
<organism evidence="15 16">
    <name type="scientific">Protopolystoma xenopodis</name>
    <dbReference type="NCBI Taxonomy" id="117903"/>
    <lineage>
        <taxon>Eukaryota</taxon>
        <taxon>Metazoa</taxon>
        <taxon>Spiralia</taxon>
        <taxon>Lophotrochozoa</taxon>
        <taxon>Platyhelminthes</taxon>
        <taxon>Monogenea</taxon>
        <taxon>Polyopisthocotylea</taxon>
        <taxon>Polystomatidea</taxon>
        <taxon>Polystomatidae</taxon>
        <taxon>Protopolystoma</taxon>
    </lineage>
</organism>
<dbReference type="AlphaFoldDB" id="A0A448X7G9"/>
<keyword evidence="16" id="KW-1185">Reference proteome</keyword>
<comment type="subunit">
    <text evidence="13">Component of the cytochrome c oxidase (complex IV, CIV), a multisubunit enzyme composed of a catalytic core of 3 subunits and several supernumerary subunits. The complex exists as a monomer or a dimer and forms supercomplexes (SCs) in the inner mitochondrial membrane with ubiquinol-cytochrome c oxidoreductase (cytochrome b-c1 complex, complex III, CIII).</text>
</comment>
<keyword evidence="10 13" id="KW-0496">Mitochondrion</keyword>
<keyword evidence="6 13" id="KW-0479">Metal-binding</keyword>
<keyword evidence="5 13" id="KW-0349">Heme</keyword>
<dbReference type="Pfam" id="PF02284">
    <property type="entry name" value="COX5A"/>
    <property type="match status" value="1"/>
</dbReference>
<gene>
    <name evidence="15" type="ORF">PXEA_LOCUS23445</name>
</gene>
<evidence type="ECO:0000256" key="10">
    <source>
        <dbReference type="ARBA" id="ARBA00023128"/>
    </source>
</evidence>
<sequence>MIHITKRSPLQERYSAYVQFFKRPDLDHWYLRQGLGELILEDAIPNSEIITSALEGCRKHKTNAMGADVWPWLLSQIQPVLDKHGIPTPEQLGYDKPELAAPEDGYY</sequence>
<dbReference type="Gene3D" id="1.25.40.40">
    <property type="entry name" value="Cytochrome c oxidase, subunit Va/VI"/>
    <property type="match status" value="1"/>
</dbReference>
<dbReference type="EMBL" id="CAAALY010108451">
    <property type="protein sequence ID" value="VEL30005.1"/>
    <property type="molecule type" value="Genomic_DNA"/>
</dbReference>
<dbReference type="GO" id="GO:0045277">
    <property type="term" value="C:respiratory chain complex IV"/>
    <property type="evidence" value="ECO:0007669"/>
    <property type="project" value="UniProtKB-UniRule"/>
</dbReference>
<evidence type="ECO:0000256" key="6">
    <source>
        <dbReference type="ARBA" id="ARBA00022723"/>
    </source>
</evidence>
<evidence type="ECO:0000256" key="9">
    <source>
        <dbReference type="ARBA" id="ARBA00023004"/>
    </source>
</evidence>
<dbReference type="UniPathway" id="UPA00705"/>
<proteinExistence type="inferred from homology"/>
<protein>
    <recommendedName>
        <fullName evidence="4 13">Cytochrome c oxidase subunit 5A, mitochondrial</fullName>
    </recommendedName>
    <alternativeName>
        <fullName evidence="12 13">Cytochrome c oxidase polypeptide Va</fullName>
    </alternativeName>
</protein>
<name>A0A448X7G9_9PLAT</name>
<dbReference type="GO" id="GO:0006123">
    <property type="term" value="P:mitochondrial electron transport, cytochrome c to oxygen"/>
    <property type="evidence" value="ECO:0007669"/>
    <property type="project" value="UniProtKB-UniRule"/>
</dbReference>
<comment type="similarity">
    <text evidence="3 13">Belongs to the cytochrome c oxidase subunit 5A family.</text>
</comment>
<dbReference type="PANTHER" id="PTHR14200">
    <property type="entry name" value="CYTOCHROME C OXIDASE POLYPEPTIDE"/>
    <property type="match status" value="1"/>
</dbReference>
<evidence type="ECO:0000313" key="16">
    <source>
        <dbReference type="Proteomes" id="UP000784294"/>
    </source>
</evidence>
<evidence type="ECO:0000256" key="7">
    <source>
        <dbReference type="ARBA" id="ARBA00022792"/>
    </source>
</evidence>
<keyword evidence="7 13" id="KW-0999">Mitochondrion inner membrane</keyword>
<evidence type="ECO:0000256" key="5">
    <source>
        <dbReference type="ARBA" id="ARBA00022617"/>
    </source>
</evidence>
<dbReference type="OrthoDB" id="5778907at2759"/>
<reference evidence="15" key="1">
    <citation type="submission" date="2018-11" db="EMBL/GenBank/DDBJ databases">
        <authorList>
            <consortium name="Pathogen Informatics"/>
        </authorList>
    </citation>
    <scope>NUCLEOTIDE SEQUENCE</scope>
</reference>